<sequence length="31" mass="3387">MLTPYTFGVNTVNFEELSVKGVGEIASLSPW</sequence>
<protein>
    <submittedName>
        <fullName evidence="1">Uncharacterized protein</fullName>
    </submittedName>
</protein>
<proteinExistence type="predicted"/>
<name>A0ABS4WXK9_9MICO</name>
<keyword evidence="2" id="KW-1185">Reference proteome</keyword>
<evidence type="ECO:0000313" key="2">
    <source>
        <dbReference type="Proteomes" id="UP001519290"/>
    </source>
</evidence>
<reference evidence="1 2" key="1">
    <citation type="submission" date="2021-03" db="EMBL/GenBank/DDBJ databases">
        <title>Sequencing the genomes of 1000 actinobacteria strains.</title>
        <authorList>
            <person name="Klenk H.-P."/>
        </authorList>
    </citation>
    <scope>NUCLEOTIDE SEQUENCE [LARGE SCALE GENOMIC DNA]</scope>
    <source>
        <strain evidence="1 2">DSM 14566</strain>
    </source>
</reference>
<evidence type="ECO:0000313" key="1">
    <source>
        <dbReference type="EMBL" id="MBP2380931.1"/>
    </source>
</evidence>
<accession>A0ABS4WXK9</accession>
<organism evidence="1 2">
    <name type="scientific">Brachybacterium sacelli</name>
    <dbReference type="NCBI Taxonomy" id="173364"/>
    <lineage>
        <taxon>Bacteria</taxon>
        <taxon>Bacillati</taxon>
        <taxon>Actinomycetota</taxon>
        <taxon>Actinomycetes</taxon>
        <taxon>Micrococcales</taxon>
        <taxon>Dermabacteraceae</taxon>
        <taxon>Brachybacterium</taxon>
    </lineage>
</organism>
<dbReference type="Proteomes" id="UP001519290">
    <property type="component" value="Unassembled WGS sequence"/>
</dbReference>
<dbReference type="EMBL" id="JAGIOD010000001">
    <property type="protein sequence ID" value="MBP2380931.1"/>
    <property type="molecule type" value="Genomic_DNA"/>
</dbReference>
<comment type="caution">
    <text evidence="1">The sequence shown here is derived from an EMBL/GenBank/DDBJ whole genome shotgun (WGS) entry which is preliminary data.</text>
</comment>
<gene>
    <name evidence="1" type="ORF">JOF43_000888</name>
</gene>